<gene>
    <name evidence="2" type="ORF">GCM10009102_32870</name>
</gene>
<organism evidence="2 3">
    <name type="scientific">Sphingomonas insulae</name>
    <dbReference type="NCBI Taxonomy" id="424800"/>
    <lineage>
        <taxon>Bacteria</taxon>
        <taxon>Pseudomonadati</taxon>
        <taxon>Pseudomonadota</taxon>
        <taxon>Alphaproteobacteria</taxon>
        <taxon>Sphingomonadales</taxon>
        <taxon>Sphingomonadaceae</taxon>
        <taxon>Sphingomonas</taxon>
    </lineage>
</organism>
<name>A0ABP3T4X5_9SPHN</name>
<reference evidence="3" key="1">
    <citation type="journal article" date="2019" name="Int. J. Syst. Evol. Microbiol.">
        <title>The Global Catalogue of Microorganisms (GCM) 10K type strain sequencing project: providing services to taxonomists for standard genome sequencing and annotation.</title>
        <authorList>
            <consortium name="The Broad Institute Genomics Platform"/>
            <consortium name="The Broad Institute Genome Sequencing Center for Infectious Disease"/>
            <person name="Wu L."/>
            <person name="Ma J."/>
        </authorList>
    </citation>
    <scope>NUCLEOTIDE SEQUENCE [LARGE SCALE GENOMIC DNA]</scope>
    <source>
        <strain evidence="3">JCM 14603</strain>
    </source>
</reference>
<dbReference type="Proteomes" id="UP001500238">
    <property type="component" value="Unassembled WGS sequence"/>
</dbReference>
<dbReference type="PANTHER" id="PTHR33408:SF4">
    <property type="entry name" value="TRANSPOSASE DDE DOMAIN-CONTAINING PROTEIN"/>
    <property type="match status" value="1"/>
</dbReference>
<dbReference type="Pfam" id="PF13751">
    <property type="entry name" value="DDE_Tnp_1_6"/>
    <property type="match status" value="1"/>
</dbReference>
<evidence type="ECO:0000259" key="1">
    <source>
        <dbReference type="Pfam" id="PF13751"/>
    </source>
</evidence>
<protein>
    <recommendedName>
        <fullName evidence="1">Transposase DDE domain-containing protein</fullName>
    </recommendedName>
</protein>
<accession>A0ABP3T4X5</accession>
<dbReference type="RefSeq" id="WP_212592669.1">
    <property type="nucleotide sequence ID" value="NZ_BAAAES010000019.1"/>
</dbReference>
<feature type="domain" description="Transposase DDE" evidence="1">
    <location>
        <begin position="12"/>
        <end position="102"/>
    </location>
</feature>
<comment type="caution">
    <text evidence="2">The sequence shown here is derived from an EMBL/GenBank/DDBJ whole genome shotgun (WGS) entry which is preliminary data.</text>
</comment>
<sequence>MTRGHANIQYSNPAACAACTIKPRCTSSRWRRINRWENEAVLDRMATRLAARPGILNVRRKTVEHPFGSIKQWMNQGAFLMRGLEKVRAEFSLTALAYNLRRAITLIGVPGLIRAMQA</sequence>
<evidence type="ECO:0000313" key="2">
    <source>
        <dbReference type="EMBL" id="GAA0677751.1"/>
    </source>
</evidence>
<proteinExistence type="predicted"/>
<dbReference type="PANTHER" id="PTHR33408">
    <property type="entry name" value="TRANSPOSASE"/>
    <property type="match status" value="1"/>
</dbReference>
<keyword evidence="3" id="KW-1185">Reference proteome</keyword>
<dbReference type="InterPro" id="IPR025668">
    <property type="entry name" value="Tnp_DDE_dom"/>
</dbReference>
<dbReference type="EMBL" id="BAAAES010000019">
    <property type="protein sequence ID" value="GAA0677751.1"/>
    <property type="molecule type" value="Genomic_DNA"/>
</dbReference>
<evidence type="ECO:0000313" key="3">
    <source>
        <dbReference type="Proteomes" id="UP001500238"/>
    </source>
</evidence>